<dbReference type="OrthoDB" id="9773233at2"/>
<evidence type="ECO:0000259" key="5">
    <source>
        <dbReference type="Pfam" id="PF22780"/>
    </source>
</evidence>
<protein>
    <submittedName>
        <fullName evidence="6">Aminoacetone oxidase family FAD-binding enzyme</fullName>
    </submittedName>
</protein>
<evidence type="ECO:0000256" key="1">
    <source>
        <dbReference type="ARBA" id="ARBA00001974"/>
    </source>
</evidence>
<dbReference type="InterPro" id="IPR036188">
    <property type="entry name" value="FAD/NAD-bd_sf"/>
</dbReference>
<feature type="domain" description="RsdA/BaiN/AoA(So)-like Rossmann fold-like" evidence="4">
    <location>
        <begin position="3"/>
        <end position="412"/>
    </location>
</feature>
<dbReference type="RefSeq" id="WP_141413151.1">
    <property type="nucleotide sequence ID" value="NZ_CAUDYS010000025.1"/>
</dbReference>
<proteinExistence type="predicted"/>
<name>A0A4Y1WX20_9BACT</name>
<evidence type="ECO:0000259" key="4">
    <source>
        <dbReference type="Pfam" id="PF03486"/>
    </source>
</evidence>
<organism evidence="6 7">
    <name type="scientific">Alistipes communis</name>
    <dbReference type="NCBI Taxonomy" id="2585118"/>
    <lineage>
        <taxon>Bacteria</taxon>
        <taxon>Pseudomonadati</taxon>
        <taxon>Bacteroidota</taxon>
        <taxon>Bacteroidia</taxon>
        <taxon>Bacteroidales</taxon>
        <taxon>Rikenellaceae</taxon>
        <taxon>Alistipes</taxon>
    </lineage>
</organism>
<dbReference type="KEGG" id="acou:A5CBH24_21190"/>
<evidence type="ECO:0000313" key="6">
    <source>
        <dbReference type="EMBL" id="BBL04806.1"/>
    </source>
</evidence>
<sequence>MYDVIIIGAGAAGMMAAGTAAQNGKKVLVIEKMEKAGRKIRITGKGRCNLTNARPPEEFAEQVRTNADFFATAFAEFNNRATIRFFERRGLKLDFERGDRVFPHSGKAWDVANTLEEWCRDNGVEFWFHTRVTGLMTLGGKIFGVRYMNRRGFERKEEAAWVIVATGGVSYPATGSTGDGYTFASEAGHDIEPLRPSLTPLVSPHPQLRELHKLLLRNIRATLFIDGEAIREEFGEIGFSERGIEGAVALRMSRDAVDALIDGRRVKLSLDLKPALTVEILQERIRREIAEMPEEEFFAELLRKLLPKPLVMPVCKELDIQSKTYVKKIGNKEIDRLISLLKGFVLPISDYAPFEYAVVTAGGVRCDEVNRYTMESLKVKGLYFAGEVLDLDANTGGYNLQIAFSTGRLAGQLKQ</sequence>
<keyword evidence="7" id="KW-1185">Reference proteome</keyword>
<accession>A0A4Y1WX20</accession>
<dbReference type="Gene3D" id="1.10.8.260">
    <property type="entry name" value="HI0933 insert domain-like"/>
    <property type="match status" value="1"/>
</dbReference>
<reference evidence="7" key="1">
    <citation type="submission" date="2019-06" db="EMBL/GenBank/DDBJ databases">
        <title>Alistipes onderdonkii subsp. vulgaris subsp. nov., Alistipes dispar sp. nov. and Alistipes communis sp. nov., isolated from human faeces, and creation of Alistipes onderdonkii subsp. onderdonkii subsp. nov.</title>
        <authorList>
            <person name="Sakamoto M."/>
            <person name="Ikeyama N."/>
            <person name="Ogata Y."/>
            <person name="Suda W."/>
            <person name="Iino T."/>
            <person name="Hattori M."/>
            <person name="Ohkuma M."/>
        </authorList>
    </citation>
    <scope>NUCLEOTIDE SEQUENCE [LARGE SCALE GENOMIC DNA]</scope>
    <source>
        <strain evidence="7">5CBH24</strain>
    </source>
</reference>
<evidence type="ECO:0000256" key="2">
    <source>
        <dbReference type="ARBA" id="ARBA00022630"/>
    </source>
</evidence>
<dbReference type="Proteomes" id="UP000318946">
    <property type="component" value="Chromosome"/>
</dbReference>
<dbReference type="InterPro" id="IPR023166">
    <property type="entry name" value="BaiN-like_dom_sf"/>
</dbReference>
<feature type="domain" description="RsdA/BaiN/AoA(So)-like insert" evidence="5">
    <location>
        <begin position="195"/>
        <end position="359"/>
    </location>
</feature>
<dbReference type="Pfam" id="PF22780">
    <property type="entry name" value="HI0933_like_1st"/>
    <property type="match status" value="1"/>
</dbReference>
<dbReference type="PANTHER" id="PTHR42887">
    <property type="entry name" value="OS12G0638800 PROTEIN"/>
    <property type="match status" value="1"/>
</dbReference>
<dbReference type="SUPFAM" id="SSF160996">
    <property type="entry name" value="HI0933 insert domain-like"/>
    <property type="match status" value="1"/>
</dbReference>
<dbReference type="AlphaFoldDB" id="A0A4Y1WX20"/>
<dbReference type="NCBIfam" id="TIGR00275">
    <property type="entry name" value="aminoacetone oxidase family FAD-binding enzyme"/>
    <property type="match status" value="1"/>
</dbReference>
<dbReference type="Gene3D" id="2.40.30.10">
    <property type="entry name" value="Translation factors"/>
    <property type="match status" value="1"/>
</dbReference>
<evidence type="ECO:0000256" key="3">
    <source>
        <dbReference type="ARBA" id="ARBA00022827"/>
    </source>
</evidence>
<keyword evidence="3" id="KW-0274">FAD</keyword>
<dbReference type="InterPro" id="IPR057661">
    <property type="entry name" value="RsdA/BaiN/AoA(So)_Rossmann"/>
</dbReference>
<dbReference type="Pfam" id="PF03486">
    <property type="entry name" value="HI0933_like"/>
    <property type="match status" value="1"/>
</dbReference>
<dbReference type="InterPro" id="IPR004792">
    <property type="entry name" value="BaiN-like"/>
</dbReference>
<dbReference type="PRINTS" id="PR00411">
    <property type="entry name" value="PNDRDTASEI"/>
</dbReference>
<comment type="cofactor">
    <cofactor evidence="1">
        <name>FAD</name>
        <dbReference type="ChEBI" id="CHEBI:57692"/>
    </cofactor>
</comment>
<dbReference type="SUPFAM" id="SSF51905">
    <property type="entry name" value="FAD/NAD(P)-binding domain"/>
    <property type="match status" value="1"/>
</dbReference>
<dbReference type="EMBL" id="AP019735">
    <property type="protein sequence ID" value="BBL04806.1"/>
    <property type="molecule type" value="Genomic_DNA"/>
</dbReference>
<dbReference type="Gene3D" id="3.50.50.60">
    <property type="entry name" value="FAD/NAD(P)-binding domain"/>
    <property type="match status" value="1"/>
</dbReference>
<gene>
    <name evidence="6" type="ORF">A5CBH24_21190</name>
</gene>
<dbReference type="PRINTS" id="PR00368">
    <property type="entry name" value="FADPNR"/>
</dbReference>
<keyword evidence="2" id="KW-0285">Flavoprotein</keyword>
<evidence type="ECO:0000313" key="7">
    <source>
        <dbReference type="Proteomes" id="UP000318946"/>
    </source>
</evidence>
<dbReference type="InterPro" id="IPR055178">
    <property type="entry name" value="RsdA/BaiN/AoA(So)-like_dom"/>
</dbReference>
<dbReference type="PANTHER" id="PTHR42887:SF2">
    <property type="entry name" value="OS12G0638800 PROTEIN"/>
    <property type="match status" value="1"/>
</dbReference>